<keyword evidence="1" id="KW-0472">Membrane</keyword>
<dbReference type="STRING" id="93057.EU95_0107"/>
<gene>
    <name evidence="2" type="ORF">EU95_0107</name>
</gene>
<proteinExistence type="predicted"/>
<name>A0A0A2A7K2_PROMR</name>
<protein>
    <submittedName>
        <fullName evidence="2">Putative high light inducible protein</fullName>
    </submittedName>
</protein>
<dbReference type="RefSeq" id="WP_032521359.1">
    <property type="nucleotide sequence ID" value="NZ_CP138977.1"/>
</dbReference>
<evidence type="ECO:0000313" key="2">
    <source>
        <dbReference type="EMBL" id="KGF97887.1"/>
    </source>
</evidence>
<organism evidence="2 3">
    <name type="scientific">Prochlorococcus marinus str. MIT 9201</name>
    <dbReference type="NCBI Taxonomy" id="93057"/>
    <lineage>
        <taxon>Bacteria</taxon>
        <taxon>Bacillati</taxon>
        <taxon>Cyanobacteriota</taxon>
        <taxon>Cyanophyceae</taxon>
        <taxon>Synechococcales</taxon>
        <taxon>Prochlorococcaceae</taxon>
        <taxon>Prochlorococcus</taxon>
    </lineage>
</organism>
<comment type="caution">
    <text evidence="2">The sequence shown here is derived from an EMBL/GenBank/DDBJ whole genome shotgun (WGS) entry which is preliminary data.</text>
</comment>
<evidence type="ECO:0000313" key="3">
    <source>
        <dbReference type="Proteomes" id="UP000030355"/>
    </source>
</evidence>
<sequence length="58" mass="6739">MNKQPKIKIKETKKFVDKNELNLWKRGFTPQAEIWNGRMATVGIGIIFIIIAFISQFS</sequence>
<accession>A0A0A2A7K2</accession>
<dbReference type="Proteomes" id="UP000030355">
    <property type="component" value="Unassembled WGS sequence"/>
</dbReference>
<evidence type="ECO:0000256" key="1">
    <source>
        <dbReference type="SAM" id="Phobius"/>
    </source>
</evidence>
<keyword evidence="1" id="KW-0812">Transmembrane</keyword>
<dbReference type="EMBL" id="JNAL01000004">
    <property type="protein sequence ID" value="KGF97887.1"/>
    <property type="molecule type" value="Genomic_DNA"/>
</dbReference>
<dbReference type="SUPFAM" id="SSF103511">
    <property type="entry name" value="Chlorophyll a-b binding protein"/>
    <property type="match status" value="1"/>
</dbReference>
<reference evidence="3" key="1">
    <citation type="journal article" date="2014" name="Sci. Data">
        <title>Genomes of diverse isolates of the marine cyanobacterium Prochlorococcus.</title>
        <authorList>
            <person name="Biller S."/>
            <person name="Berube P."/>
            <person name="Thompson J."/>
            <person name="Kelly L."/>
            <person name="Roggensack S."/>
            <person name="Awad L."/>
            <person name="Roache-Johnson K."/>
            <person name="Ding H."/>
            <person name="Giovannoni S.J."/>
            <person name="Moore L.R."/>
            <person name="Chisholm S.W."/>
        </authorList>
    </citation>
    <scope>NUCLEOTIDE SEQUENCE [LARGE SCALE GENOMIC DNA]</scope>
    <source>
        <strain evidence="3">MIT 9201</strain>
    </source>
</reference>
<keyword evidence="1" id="KW-1133">Transmembrane helix</keyword>
<dbReference type="AlphaFoldDB" id="A0A0A2A7K2"/>
<feature type="transmembrane region" description="Helical" evidence="1">
    <location>
        <begin position="35"/>
        <end position="55"/>
    </location>
</feature>